<keyword evidence="1" id="KW-0238">DNA-binding</keyword>
<feature type="zinc finger region" description="C3H1-type" evidence="2">
    <location>
        <begin position="363"/>
        <end position="390"/>
    </location>
</feature>
<dbReference type="Gramene" id="AUR62035722-RA">
    <property type="protein sequence ID" value="AUR62035722-RA:cds"/>
    <property type="gene ID" value="AUR62035722"/>
</dbReference>
<accession>A0A803MUZ5</accession>
<dbReference type="AlphaFoldDB" id="A0A803MUZ5"/>
<evidence type="ECO:0000256" key="1">
    <source>
        <dbReference type="ARBA" id="ARBA00023125"/>
    </source>
</evidence>
<sequence length="420" mass="45565">MQGSQKSKRVSWASDGNLCQVRLFLSEESPSQVGAGAQDHLQVKKIVSGLPVNGLVTDDNLPPGFEGFSPANQLKNRLAQIPVVKWRSPPKFTLGVEWQVVSGEESKEVEIQSQRELRVLEAYYPRQSAIPPNPASAPDIECAGQDDQTLPSVPITPIEEEDLGTLAAGVATSGQEDVLKAALAAVAKGNEQIDHNLLVKILSNPTILEQLVRHQGPGTGLQSVLPKPMEGPHTISSPLSPGAPMYRMDTPPPPAPQYTNMETGLSSSAMMSNGFMYPYTNGTGPMTHQHSVPPLPGVALQAPPVQSGSSSQVKDLNYYKNLIQQHGGERQADPQPPYSTNPIHHTGVDQDVDNSKPRDAKHKSMKPCVYFNGAKGCKHGANCMYQHDMSLQQRVSSISEMQSAKRMKMDREIRGPQSYS</sequence>
<evidence type="ECO:0000256" key="3">
    <source>
        <dbReference type="SAM" id="MobiDB-lite"/>
    </source>
</evidence>
<dbReference type="OMA" id="YQHDASF"/>
<feature type="region of interest" description="Disordered" evidence="3">
    <location>
        <begin position="326"/>
        <end position="363"/>
    </location>
</feature>
<evidence type="ECO:0000259" key="4">
    <source>
        <dbReference type="PROSITE" id="PS50103"/>
    </source>
</evidence>
<dbReference type="Proteomes" id="UP000596660">
    <property type="component" value="Unplaced"/>
</dbReference>
<dbReference type="PANTHER" id="PTHR33400">
    <property type="entry name" value="ZINC FINGER CCCH DOMAIN-CONTAINING PROTEIN 6-RELATED"/>
    <property type="match status" value="1"/>
</dbReference>
<dbReference type="InterPro" id="IPR000571">
    <property type="entry name" value="Znf_CCCH"/>
</dbReference>
<evidence type="ECO:0000313" key="6">
    <source>
        <dbReference type="Proteomes" id="UP000596660"/>
    </source>
</evidence>
<keyword evidence="6" id="KW-1185">Reference proteome</keyword>
<protein>
    <recommendedName>
        <fullName evidence="4">C3H1-type domain-containing protein</fullName>
    </recommendedName>
</protein>
<dbReference type="GO" id="GO:0008270">
    <property type="term" value="F:zinc ion binding"/>
    <property type="evidence" value="ECO:0007669"/>
    <property type="project" value="UniProtKB-KW"/>
</dbReference>
<keyword evidence="2" id="KW-0863">Zinc-finger</keyword>
<evidence type="ECO:0000313" key="5">
    <source>
        <dbReference type="EnsemblPlants" id="AUR62035722-RA:cds"/>
    </source>
</evidence>
<name>A0A803MUZ5_CHEQI</name>
<dbReference type="PANTHER" id="PTHR33400:SF2">
    <property type="entry name" value="ZINC FINGER CCCH DOMAIN-CONTAINING PROTEIN 6"/>
    <property type="match status" value="1"/>
</dbReference>
<dbReference type="PROSITE" id="PS50103">
    <property type="entry name" value="ZF_C3H1"/>
    <property type="match status" value="1"/>
</dbReference>
<feature type="domain" description="C3H1-type" evidence="4">
    <location>
        <begin position="363"/>
        <end position="390"/>
    </location>
</feature>
<reference evidence="5" key="1">
    <citation type="journal article" date="2017" name="Nature">
        <title>The genome of Chenopodium quinoa.</title>
        <authorList>
            <person name="Jarvis D.E."/>
            <person name="Ho Y.S."/>
            <person name="Lightfoot D.J."/>
            <person name="Schmoeckel S.M."/>
            <person name="Li B."/>
            <person name="Borm T.J.A."/>
            <person name="Ohyanagi H."/>
            <person name="Mineta K."/>
            <person name="Michell C.T."/>
            <person name="Saber N."/>
            <person name="Kharbatia N.M."/>
            <person name="Rupper R.R."/>
            <person name="Sharp A.R."/>
            <person name="Dally N."/>
            <person name="Boughton B.A."/>
            <person name="Woo Y.H."/>
            <person name="Gao G."/>
            <person name="Schijlen E.G.W.M."/>
            <person name="Guo X."/>
            <person name="Momin A.A."/>
            <person name="Negrao S."/>
            <person name="Al-Babili S."/>
            <person name="Gehring C."/>
            <person name="Roessner U."/>
            <person name="Jung C."/>
            <person name="Murphy K."/>
            <person name="Arold S.T."/>
            <person name="Gojobori T."/>
            <person name="van der Linden C.G."/>
            <person name="van Loo E.N."/>
            <person name="Jellen E.N."/>
            <person name="Maughan P.J."/>
            <person name="Tester M."/>
        </authorList>
    </citation>
    <scope>NUCLEOTIDE SEQUENCE [LARGE SCALE GENOMIC DNA]</scope>
    <source>
        <strain evidence="5">cv. PI 614886</strain>
    </source>
</reference>
<feature type="region of interest" description="Disordered" evidence="3">
    <location>
        <begin position="396"/>
        <end position="420"/>
    </location>
</feature>
<keyword evidence="2" id="KW-0479">Metal-binding</keyword>
<reference evidence="5" key="2">
    <citation type="submission" date="2021-03" db="UniProtKB">
        <authorList>
            <consortium name="EnsemblPlants"/>
        </authorList>
    </citation>
    <scope>IDENTIFICATION</scope>
</reference>
<organism evidence="5 6">
    <name type="scientific">Chenopodium quinoa</name>
    <name type="common">Quinoa</name>
    <dbReference type="NCBI Taxonomy" id="63459"/>
    <lineage>
        <taxon>Eukaryota</taxon>
        <taxon>Viridiplantae</taxon>
        <taxon>Streptophyta</taxon>
        <taxon>Embryophyta</taxon>
        <taxon>Tracheophyta</taxon>
        <taxon>Spermatophyta</taxon>
        <taxon>Magnoliopsida</taxon>
        <taxon>eudicotyledons</taxon>
        <taxon>Gunneridae</taxon>
        <taxon>Pentapetalae</taxon>
        <taxon>Caryophyllales</taxon>
        <taxon>Chenopodiaceae</taxon>
        <taxon>Chenopodioideae</taxon>
        <taxon>Atripliceae</taxon>
        <taxon>Chenopodium</taxon>
    </lineage>
</organism>
<dbReference type="GO" id="GO:0003677">
    <property type="term" value="F:DNA binding"/>
    <property type="evidence" value="ECO:0007669"/>
    <property type="project" value="UniProtKB-KW"/>
</dbReference>
<proteinExistence type="predicted"/>
<keyword evidence="2" id="KW-0862">Zinc</keyword>
<dbReference type="EnsemblPlants" id="AUR62035722-RA">
    <property type="protein sequence ID" value="AUR62035722-RA:cds"/>
    <property type="gene ID" value="AUR62035722"/>
</dbReference>
<evidence type="ECO:0000256" key="2">
    <source>
        <dbReference type="PROSITE-ProRule" id="PRU00723"/>
    </source>
</evidence>